<feature type="transmembrane region" description="Helical" evidence="2">
    <location>
        <begin position="199"/>
        <end position="219"/>
    </location>
</feature>
<feature type="transmembrane region" description="Helical" evidence="2">
    <location>
        <begin position="481"/>
        <end position="503"/>
    </location>
</feature>
<dbReference type="InParanoid" id="W4K700"/>
<name>W4K700_HETIT</name>
<reference evidence="3 4" key="1">
    <citation type="journal article" date="2012" name="New Phytol.">
        <title>Insight into trade-off between wood decay and parasitism from the genome of a fungal forest pathogen.</title>
        <authorList>
            <person name="Olson A."/>
            <person name="Aerts A."/>
            <person name="Asiegbu F."/>
            <person name="Belbahri L."/>
            <person name="Bouzid O."/>
            <person name="Broberg A."/>
            <person name="Canback B."/>
            <person name="Coutinho P.M."/>
            <person name="Cullen D."/>
            <person name="Dalman K."/>
            <person name="Deflorio G."/>
            <person name="van Diepen L.T."/>
            <person name="Dunand C."/>
            <person name="Duplessis S."/>
            <person name="Durling M."/>
            <person name="Gonthier P."/>
            <person name="Grimwood J."/>
            <person name="Fossdal C.G."/>
            <person name="Hansson D."/>
            <person name="Henrissat B."/>
            <person name="Hietala A."/>
            <person name="Himmelstrand K."/>
            <person name="Hoffmeister D."/>
            <person name="Hogberg N."/>
            <person name="James T.Y."/>
            <person name="Karlsson M."/>
            <person name="Kohler A."/>
            <person name="Kues U."/>
            <person name="Lee Y.H."/>
            <person name="Lin Y.C."/>
            <person name="Lind M."/>
            <person name="Lindquist E."/>
            <person name="Lombard V."/>
            <person name="Lucas S."/>
            <person name="Lunden K."/>
            <person name="Morin E."/>
            <person name="Murat C."/>
            <person name="Park J."/>
            <person name="Raffaello T."/>
            <person name="Rouze P."/>
            <person name="Salamov A."/>
            <person name="Schmutz J."/>
            <person name="Solheim H."/>
            <person name="Stahlberg J."/>
            <person name="Velez H."/>
            <person name="de Vries R.P."/>
            <person name="Wiebenga A."/>
            <person name="Woodward S."/>
            <person name="Yakovlev I."/>
            <person name="Garbelotto M."/>
            <person name="Martin F."/>
            <person name="Grigoriev I.V."/>
            <person name="Stenlid J."/>
        </authorList>
    </citation>
    <scope>NUCLEOTIDE SEQUENCE [LARGE SCALE GENOMIC DNA]</scope>
    <source>
        <strain evidence="3 4">TC 32-1</strain>
    </source>
</reference>
<gene>
    <name evidence="3" type="ORF">HETIRDRAFT_318238</name>
</gene>
<evidence type="ECO:0000256" key="1">
    <source>
        <dbReference type="SAM" id="MobiDB-lite"/>
    </source>
</evidence>
<dbReference type="GeneID" id="20670488"/>
<feature type="transmembrane region" description="Helical" evidence="2">
    <location>
        <begin position="82"/>
        <end position="102"/>
    </location>
</feature>
<feature type="compositionally biased region" description="Low complexity" evidence="1">
    <location>
        <begin position="1"/>
        <end position="25"/>
    </location>
</feature>
<organism evidence="3 4">
    <name type="scientific">Heterobasidion irregulare (strain TC 32-1)</name>
    <dbReference type="NCBI Taxonomy" id="747525"/>
    <lineage>
        <taxon>Eukaryota</taxon>
        <taxon>Fungi</taxon>
        <taxon>Dikarya</taxon>
        <taxon>Basidiomycota</taxon>
        <taxon>Agaricomycotina</taxon>
        <taxon>Agaricomycetes</taxon>
        <taxon>Russulales</taxon>
        <taxon>Bondarzewiaceae</taxon>
        <taxon>Heterobasidion</taxon>
        <taxon>Heterobasidion annosum species complex</taxon>
    </lineage>
</organism>
<dbReference type="STRING" id="747525.W4K700"/>
<dbReference type="EMBL" id="KI925458">
    <property type="protein sequence ID" value="ETW81617.1"/>
    <property type="molecule type" value="Genomic_DNA"/>
</dbReference>
<feature type="region of interest" description="Disordered" evidence="1">
    <location>
        <begin position="1"/>
        <end position="26"/>
    </location>
</feature>
<feature type="transmembrane region" description="Helical" evidence="2">
    <location>
        <begin position="347"/>
        <end position="368"/>
    </location>
</feature>
<keyword evidence="2" id="KW-0472">Membrane</keyword>
<dbReference type="OrthoDB" id="3259324at2759"/>
<feature type="transmembrane region" description="Helical" evidence="2">
    <location>
        <begin position="226"/>
        <end position="247"/>
    </location>
</feature>
<dbReference type="HOGENOM" id="CLU_028680_0_0_1"/>
<feature type="transmembrane region" description="Helical" evidence="2">
    <location>
        <begin position="305"/>
        <end position="327"/>
    </location>
</feature>
<proteinExistence type="predicted"/>
<keyword evidence="2" id="KW-1133">Transmembrane helix</keyword>
<dbReference type="RefSeq" id="XP_009546247.1">
    <property type="nucleotide sequence ID" value="XM_009547952.1"/>
</dbReference>
<dbReference type="eggNOG" id="ENOG502SA8U">
    <property type="taxonomic scope" value="Eukaryota"/>
</dbReference>
<feature type="transmembrane region" description="Helical" evidence="2">
    <location>
        <begin position="157"/>
        <end position="179"/>
    </location>
</feature>
<evidence type="ECO:0000313" key="3">
    <source>
        <dbReference type="EMBL" id="ETW81617.1"/>
    </source>
</evidence>
<feature type="transmembrane region" description="Helical" evidence="2">
    <location>
        <begin position="380"/>
        <end position="397"/>
    </location>
</feature>
<feature type="transmembrane region" description="Helical" evidence="2">
    <location>
        <begin position="108"/>
        <end position="130"/>
    </location>
</feature>
<dbReference type="KEGG" id="hir:HETIRDRAFT_318238"/>
<feature type="transmembrane region" description="Helical" evidence="2">
    <location>
        <begin position="262"/>
        <end position="284"/>
    </location>
</feature>
<dbReference type="Proteomes" id="UP000030671">
    <property type="component" value="Unassembled WGS sequence"/>
</dbReference>
<keyword evidence="4" id="KW-1185">Reference proteome</keyword>
<keyword evidence="2" id="KW-0812">Transmembrane</keyword>
<evidence type="ECO:0000256" key="2">
    <source>
        <dbReference type="SAM" id="Phobius"/>
    </source>
</evidence>
<evidence type="ECO:0008006" key="5">
    <source>
        <dbReference type="Google" id="ProtNLM"/>
    </source>
</evidence>
<evidence type="ECO:0000313" key="4">
    <source>
        <dbReference type="Proteomes" id="UP000030671"/>
    </source>
</evidence>
<feature type="transmembrane region" description="Helical" evidence="2">
    <location>
        <begin position="403"/>
        <end position="424"/>
    </location>
</feature>
<dbReference type="AlphaFoldDB" id="W4K700"/>
<protein>
    <recommendedName>
        <fullName evidence="5">Amino acid transporter transmembrane domain-containing protein</fullName>
    </recommendedName>
</protein>
<accession>W4K700</accession>
<sequence length="510" mass="55484">MSSSRRSSLNSLSSSDHGSPSSPLLRDTLSNATLIFVQNDDDDEPSTAPLDFSSDDDLADDFGSHLDRIRTSSVPPLSPSLILLYLLTPFLKLGSMFIPYTGTPLNRSIPVLLAFALFAACSRHLCYMLAKYVHNPDLEEIVLDAFARGRGKERRRVFLRSLVRIGTGLLRVLLATVYLRASVDALLPLSPTKMPLSSRIVFSILLSLVILPLCLAPSLAAKRVAYATWVSVAAYIVWLGSISFAHAQGTLDVSSGRLRTGILWQGTTTIAFSFVTTWTLPLYASLQGSAHPLSTTKKKRHSFKLLSIVSIGLAVALTLPLCFFAAAPIPPSQIQDIFARAPNPLMAVSNTVVLVLAIPPLVVTTPPLPITLSLRRATNLPIPKLIIYLLIPVLSLLPAHPSAILSDIILVLALASTYILPAVLHVTMHHFKRPLSIVIPSAVHTPSAVNFDRASLDRADADELLQRKERTLQRKRLGRRLVWDIAAWALLLPVGGGGTLWAIGRINGTW</sequence>